<feature type="transmembrane region" description="Helical" evidence="7">
    <location>
        <begin position="51"/>
        <end position="70"/>
    </location>
</feature>
<dbReference type="SUPFAM" id="SSF103473">
    <property type="entry name" value="MFS general substrate transporter"/>
    <property type="match status" value="1"/>
</dbReference>
<feature type="transmembrane region" description="Helical" evidence="7">
    <location>
        <begin position="173"/>
        <end position="191"/>
    </location>
</feature>
<dbReference type="InterPro" id="IPR001763">
    <property type="entry name" value="Rhodanese-like_dom"/>
</dbReference>
<dbReference type="GO" id="GO:0005886">
    <property type="term" value="C:plasma membrane"/>
    <property type="evidence" value="ECO:0007669"/>
    <property type="project" value="UniProtKB-SubCell"/>
</dbReference>
<dbReference type="Gene3D" id="3.40.250.10">
    <property type="entry name" value="Rhodanese-like domain"/>
    <property type="match status" value="1"/>
</dbReference>
<dbReference type="CDD" id="cd17325">
    <property type="entry name" value="MFS_MdtG_SLC18_like"/>
    <property type="match status" value="1"/>
</dbReference>
<feature type="transmembrane region" description="Helical" evidence="7">
    <location>
        <begin position="105"/>
        <end position="126"/>
    </location>
</feature>
<evidence type="ECO:0000259" key="9">
    <source>
        <dbReference type="PROSITE" id="PS50850"/>
    </source>
</evidence>
<dbReference type="PANTHER" id="PTHR23517">
    <property type="entry name" value="RESISTANCE PROTEIN MDTM, PUTATIVE-RELATED-RELATED"/>
    <property type="match status" value="1"/>
</dbReference>
<feature type="transmembrane region" description="Helical" evidence="7">
    <location>
        <begin position="82"/>
        <end position="99"/>
    </location>
</feature>
<dbReference type="Pfam" id="PF00581">
    <property type="entry name" value="Rhodanese"/>
    <property type="match status" value="1"/>
</dbReference>
<organism evidence="10 11">
    <name type="scientific">Marivirga salinarum</name>
    <dbReference type="NCBI Taxonomy" id="3059078"/>
    <lineage>
        <taxon>Bacteria</taxon>
        <taxon>Pseudomonadati</taxon>
        <taxon>Bacteroidota</taxon>
        <taxon>Cytophagia</taxon>
        <taxon>Cytophagales</taxon>
        <taxon>Marivirgaceae</taxon>
        <taxon>Marivirga</taxon>
    </lineage>
</organism>
<feature type="transmembrane region" description="Helical" evidence="7">
    <location>
        <begin position="289"/>
        <end position="306"/>
    </location>
</feature>
<keyword evidence="6 7" id="KW-0472">Membrane</keyword>
<dbReference type="Proteomes" id="UP001230496">
    <property type="component" value="Chromosome"/>
</dbReference>
<dbReference type="EMBL" id="CP129971">
    <property type="protein sequence ID" value="WMN12970.1"/>
    <property type="molecule type" value="Genomic_DNA"/>
</dbReference>
<keyword evidence="11" id="KW-1185">Reference proteome</keyword>
<feature type="transmembrane region" description="Helical" evidence="7">
    <location>
        <begin position="312"/>
        <end position="332"/>
    </location>
</feature>
<evidence type="ECO:0000256" key="1">
    <source>
        <dbReference type="ARBA" id="ARBA00004651"/>
    </source>
</evidence>
<feature type="domain" description="Major facilitator superfamily (MFS) profile" evidence="9">
    <location>
        <begin position="15"/>
        <end position="401"/>
    </location>
</feature>
<gene>
    <name evidence="10" type="ORF">QYS49_35140</name>
</gene>
<feature type="transmembrane region" description="Helical" evidence="7">
    <location>
        <begin position="353"/>
        <end position="369"/>
    </location>
</feature>
<keyword evidence="4 7" id="KW-0812">Transmembrane</keyword>
<sequence length="500" mass="54883">MDNIKLGLRENWKQFTLLVIVNGFVGGMVGMERSIFPQFAEVEFGIASKSAILTFITAFGISKAIANYYTGKLANKFGRRNLLLFGWLLAIPVPFMLIYAPSWTFVIIANILLGLSQGLTWSSTVVMKIDLVGEKDRGFAMGLNEFAGYFAVGIMAFITGYVANSYGITPYPFYIGIFLSIVGFLLTLLWVKDTRGHVNKESGTDITVHLKNIFLETTFKNKTLSSVTQAGLINNLNDGMIWGLLPMVLFSLNYDNENIGIITAIYPTVWGIGQLFTGKMSDHYSKKGMLFWGMLMQGIAILFIPYSSSFTVLAGLSAILGLGTALVYPTFLSTIAQATSPQQRAESVGTFRLWRDLGYAFGAIISGVMADLFGIEYAILTIAGLTIMSSLIIKFRMPANIKQTKDCLEPEELKEALNKNEAIQIIDVRNKDEYETAHIPEAINIPLGELSEKISTLDKNTYYVTVCGKGGGRSAEGAKTLKEAGLSAIWLCGGTNKWLA</sequence>
<dbReference type="PROSITE" id="PS50850">
    <property type="entry name" value="MFS"/>
    <property type="match status" value="1"/>
</dbReference>
<evidence type="ECO:0000313" key="11">
    <source>
        <dbReference type="Proteomes" id="UP001230496"/>
    </source>
</evidence>
<dbReference type="KEGG" id="msaa:QYS49_35140"/>
<name>A0AA51NEM1_9BACT</name>
<evidence type="ECO:0000259" key="8">
    <source>
        <dbReference type="PROSITE" id="PS50206"/>
    </source>
</evidence>
<proteinExistence type="predicted"/>
<dbReference type="PANTHER" id="PTHR23517:SF3">
    <property type="entry name" value="INTEGRAL MEMBRANE TRANSPORT PROTEIN"/>
    <property type="match status" value="1"/>
</dbReference>
<dbReference type="InterPro" id="IPR011701">
    <property type="entry name" value="MFS"/>
</dbReference>
<accession>A0AA51NEM1</accession>
<keyword evidence="3" id="KW-1003">Cell membrane</keyword>
<evidence type="ECO:0000256" key="5">
    <source>
        <dbReference type="ARBA" id="ARBA00022989"/>
    </source>
</evidence>
<dbReference type="GO" id="GO:0022857">
    <property type="term" value="F:transmembrane transporter activity"/>
    <property type="evidence" value="ECO:0007669"/>
    <property type="project" value="InterPro"/>
</dbReference>
<dbReference type="SUPFAM" id="SSF52821">
    <property type="entry name" value="Rhodanese/Cell cycle control phosphatase"/>
    <property type="match status" value="1"/>
</dbReference>
<dbReference type="CDD" id="cd00158">
    <property type="entry name" value="RHOD"/>
    <property type="match status" value="1"/>
</dbReference>
<dbReference type="RefSeq" id="WP_308351393.1">
    <property type="nucleotide sequence ID" value="NZ_CP129971.1"/>
</dbReference>
<dbReference type="SMART" id="SM00450">
    <property type="entry name" value="RHOD"/>
    <property type="match status" value="1"/>
</dbReference>
<dbReference type="PROSITE" id="PS50206">
    <property type="entry name" value="RHODANESE_3"/>
    <property type="match status" value="1"/>
</dbReference>
<dbReference type="Gene3D" id="1.20.1250.20">
    <property type="entry name" value="MFS general substrate transporter like domains"/>
    <property type="match status" value="2"/>
</dbReference>
<dbReference type="Pfam" id="PF07690">
    <property type="entry name" value="MFS_1"/>
    <property type="match status" value="2"/>
</dbReference>
<evidence type="ECO:0000256" key="4">
    <source>
        <dbReference type="ARBA" id="ARBA00022692"/>
    </source>
</evidence>
<evidence type="ECO:0000256" key="2">
    <source>
        <dbReference type="ARBA" id="ARBA00022448"/>
    </source>
</evidence>
<keyword evidence="5 7" id="KW-1133">Transmembrane helix</keyword>
<reference evidence="10 11" key="1">
    <citation type="submission" date="2023-08" db="EMBL/GenBank/DDBJ databases">
        <title>Comparative genomics and taxonomic characterization of three novel marine species of genus Marivirga.</title>
        <authorList>
            <person name="Muhammad N."/>
            <person name="Kim S.-G."/>
        </authorList>
    </citation>
    <scope>NUCLEOTIDE SEQUENCE [LARGE SCALE GENOMIC DNA]</scope>
    <source>
        <strain evidence="10 11">BDSF4-3</strain>
    </source>
</reference>
<evidence type="ECO:0000256" key="6">
    <source>
        <dbReference type="ARBA" id="ARBA00023136"/>
    </source>
</evidence>
<feature type="transmembrane region" description="Helical" evidence="7">
    <location>
        <begin position="146"/>
        <end position="167"/>
    </location>
</feature>
<comment type="subcellular location">
    <subcellularLocation>
        <location evidence="1">Cell membrane</location>
        <topology evidence="1">Multi-pass membrane protein</topology>
    </subcellularLocation>
</comment>
<dbReference type="AlphaFoldDB" id="A0AA51NEM1"/>
<evidence type="ECO:0000313" key="10">
    <source>
        <dbReference type="EMBL" id="WMN12970.1"/>
    </source>
</evidence>
<dbReference type="InterPro" id="IPR036873">
    <property type="entry name" value="Rhodanese-like_dom_sf"/>
</dbReference>
<evidence type="ECO:0000256" key="7">
    <source>
        <dbReference type="SAM" id="Phobius"/>
    </source>
</evidence>
<evidence type="ECO:0000256" key="3">
    <source>
        <dbReference type="ARBA" id="ARBA00022475"/>
    </source>
</evidence>
<feature type="transmembrane region" description="Helical" evidence="7">
    <location>
        <begin position="12"/>
        <end position="31"/>
    </location>
</feature>
<dbReference type="InterPro" id="IPR036259">
    <property type="entry name" value="MFS_trans_sf"/>
</dbReference>
<feature type="domain" description="Rhodanese" evidence="8">
    <location>
        <begin position="419"/>
        <end position="500"/>
    </location>
</feature>
<dbReference type="InterPro" id="IPR050171">
    <property type="entry name" value="MFS_Transporters"/>
</dbReference>
<keyword evidence="2" id="KW-0813">Transport</keyword>
<protein>
    <submittedName>
        <fullName evidence="10">MFS transporter</fullName>
    </submittedName>
</protein>
<dbReference type="InterPro" id="IPR020846">
    <property type="entry name" value="MFS_dom"/>
</dbReference>